<name>A0A7T4R2Z6_9GAMM</name>
<evidence type="ECO:0000259" key="1">
    <source>
        <dbReference type="Pfam" id="PF03061"/>
    </source>
</evidence>
<reference evidence="2 3" key="1">
    <citation type="submission" date="2020-12" db="EMBL/GenBank/DDBJ databases">
        <authorList>
            <person name="Shan Y."/>
        </authorList>
    </citation>
    <scope>NUCLEOTIDE SEQUENCE [LARGE SCALE GENOMIC DNA]</scope>
    <source>
        <strain evidence="3">csc3.9</strain>
    </source>
</reference>
<dbReference type="KEGG" id="snan:I6N98_06645"/>
<evidence type="ECO:0000313" key="3">
    <source>
        <dbReference type="Proteomes" id="UP000596063"/>
    </source>
</evidence>
<feature type="domain" description="Thioesterase" evidence="1">
    <location>
        <begin position="59"/>
        <end position="132"/>
    </location>
</feature>
<sequence>MLNLSNSNYSEAELIEQGWEKITAGGFTAQAGPFWRIKQDGKTTLGILLEEKHCNNHIGTSHGGLIMTFADVGLGAAVADAMGEERFRCVTTSLQTQFVSVARVGEFIYCQSELIRQTSQVLFVRGLIKTGDKIIASAEGVWSVLAKRK</sequence>
<dbReference type="CDD" id="cd03443">
    <property type="entry name" value="PaaI_thioesterase"/>
    <property type="match status" value="1"/>
</dbReference>
<dbReference type="RefSeq" id="WP_198571008.1">
    <property type="nucleotide sequence ID" value="NZ_CP066167.1"/>
</dbReference>
<keyword evidence="3" id="KW-1185">Reference proteome</keyword>
<dbReference type="EMBL" id="CP066167">
    <property type="protein sequence ID" value="QQD19524.1"/>
    <property type="molecule type" value="Genomic_DNA"/>
</dbReference>
<dbReference type="SUPFAM" id="SSF54637">
    <property type="entry name" value="Thioesterase/thiol ester dehydrase-isomerase"/>
    <property type="match status" value="1"/>
</dbReference>
<dbReference type="InterPro" id="IPR029069">
    <property type="entry name" value="HotDog_dom_sf"/>
</dbReference>
<dbReference type="InterPro" id="IPR006683">
    <property type="entry name" value="Thioestr_dom"/>
</dbReference>
<dbReference type="AlphaFoldDB" id="A0A7T4R2Z6"/>
<protein>
    <submittedName>
        <fullName evidence="2">PaaI family thioesterase</fullName>
    </submittedName>
</protein>
<dbReference type="GO" id="GO:0016790">
    <property type="term" value="F:thiolester hydrolase activity"/>
    <property type="evidence" value="ECO:0007669"/>
    <property type="project" value="UniProtKB-ARBA"/>
</dbReference>
<gene>
    <name evidence="2" type="ORF">I6N98_06645</name>
</gene>
<dbReference type="Pfam" id="PF03061">
    <property type="entry name" value="4HBT"/>
    <property type="match status" value="1"/>
</dbReference>
<dbReference type="Gene3D" id="3.10.129.10">
    <property type="entry name" value="Hotdog Thioesterase"/>
    <property type="match status" value="1"/>
</dbReference>
<dbReference type="Proteomes" id="UP000596063">
    <property type="component" value="Chromosome"/>
</dbReference>
<proteinExistence type="predicted"/>
<accession>A0A7T4R2Z6</accession>
<organism evidence="2 3">
    <name type="scientific">Spongiibacter nanhainus</name>
    <dbReference type="NCBI Taxonomy" id="2794344"/>
    <lineage>
        <taxon>Bacteria</taxon>
        <taxon>Pseudomonadati</taxon>
        <taxon>Pseudomonadota</taxon>
        <taxon>Gammaproteobacteria</taxon>
        <taxon>Cellvibrionales</taxon>
        <taxon>Spongiibacteraceae</taxon>
        <taxon>Spongiibacter</taxon>
    </lineage>
</organism>
<evidence type="ECO:0000313" key="2">
    <source>
        <dbReference type="EMBL" id="QQD19524.1"/>
    </source>
</evidence>